<dbReference type="PROSITE" id="PS50943">
    <property type="entry name" value="HTH_CROC1"/>
    <property type="match status" value="1"/>
</dbReference>
<keyword evidence="3" id="KW-1185">Reference proteome</keyword>
<dbReference type="STRING" id="1185767.IIF7_12610"/>
<evidence type="ECO:0000313" key="3">
    <source>
        <dbReference type="Proteomes" id="UP000192746"/>
    </source>
</evidence>
<dbReference type="Proteomes" id="UP000192746">
    <property type="component" value="Unassembled WGS sequence"/>
</dbReference>
<proteinExistence type="predicted"/>
<sequence>MKKDKKKDYHPIVEVLGKRIKDVIKASSLVQKNVAHDADMDVENLRKYMRGDQEMKISTLMRITSGLNITVSELFEGIEEEVKRNKLK</sequence>
<protein>
    <recommendedName>
        <fullName evidence="1">HTH cro/C1-type domain-containing protein</fullName>
    </recommendedName>
</protein>
<dbReference type="GO" id="GO:0003677">
    <property type="term" value="F:DNA binding"/>
    <property type="evidence" value="ECO:0007669"/>
    <property type="project" value="InterPro"/>
</dbReference>
<gene>
    <name evidence="2" type="ORF">IIF7_12610</name>
</gene>
<dbReference type="SUPFAM" id="SSF47413">
    <property type="entry name" value="lambda repressor-like DNA-binding domains"/>
    <property type="match status" value="1"/>
</dbReference>
<dbReference type="Gene3D" id="1.10.260.40">
    <property type="entry name" value="lambda repressor-like DNA-binding domains"/>
    <property type="match status" value="1"/>
</dbReference>
<dbReference type="InterPro" id="IPR001387">
    <property type="entry name" value="Cro/C1-type_HTH"/>
</dbReference>
<dbReference type="InterPro" id="IPR010982">
    <property type="entry name" value="Lambda_DNA-bd_dom_sf"/>
</dbReference>
<accession>A0A1Y1T2Z4</accession>
<comment type="caution">
    <text evidence="2">The sequence shown here is derived from an EMBL/GenBank/DDBJ whole genome shotgun (WGS) entry which is preliminary data.</text>
</comment>
<dbReference type="RefSeq" id="WP_084842064.1">
    <property type="nucleotide sequence ID" value="NZ_ARYN01000011.1"/>
</dbReference>
<name>A0A1Y1T2Z4_9FLAO</name>
<reference evidence="2 3" key="1">
    <citation type="submission" date="2013-04" db="EMBL/GenBank/DDBJ databases">
        <title>Zunongwangia sp. 22II14-10F7 Genome Sequencing.</title>
        <authorList>
            <person name="Lai Q."/>
            <person name="Shao Z."/>
        </authorList>
    </citation>
    <scope>NUCLEOTIDE SEQUENCE [LARGE SCALE GENOMIC DNA]</scope>
    <source>
        <strain evidence="2 3">22II14-10F7</strain>
    </source>
</reference>
<evidence type="ECO:0000313" key="2">
    <source>
        <dbReference type="EMBL" id="ORL44955.1"/>
    </source>
</evidence>
<feature type="domain" description="HTH cro/C1-type" evidence="1">
    <location>
        <begin position="20"/>
        <end position="74"/>
    </location>
</feature>
<evidence type="ECO:0000259" key="1">
    <source>
        <dbReference type="PROSITE" id="PS50943"/>
    </source>
</evidence>
<dbReference type="EMBL" id="ARYN01000011">
    <property type="protein sequence ID" value="ORL44955.1"/>
    <property type="molecule type" value="Genomic_DNA"/>
</dbReference>
<organism evidence="2 3">
    <name type="scientific">Zunongwangia atlantica 22II14-10F7</name>
    <dbReference type="NCBI Taxonomy" id="1185767"/>
    <lineage>
        <taxon>Bacteria</taxon>
        <taxon>Pseudomonadati</taxon>
        <taxon>Bacteroidota</taxon>
        <taxon>Flavobacteriia</taxon>
        <taxon>Flavobacteriales</taxon>
        <taxon>Flavobacteriaceae</taxon>
        <taxon>Zunongwangia</taxon>
    </lineage>
</organism>
<dbReference type="OrthoDB" id="1366528at2"/>
<dbReference type="Pfam" id="PF13443">
    <property type="entry name" value="HTH_26"/>
    <property type="match status" value="1"/>
</dbReference>
<dbReference type="AlphaFoldDB" id="A0A1Y1T2Z4"/>